<dbReference type="RefSeq" id="WP_120042747.1">
    <property type="nucleotide sequence ID" value="NZ_QZFU01000023.1"/>
</dbReference>
<feature type="DNA-binding region" description="H-T-H motif" evidence="2">
    <location>
        <begin position="114"/>
        <end position="133"/>
    </location>
</feature>
<dbReference type="SUPFAM" id="SSF47413">
    <property type="entry name" value="lambda repressor-like DNA-binding domains"/>
    <property type="match status" value="1"/>
</dbReference>
<dbReference type="Pfam" id="PF00440">
    <property type="entry name" value="TetR_N"/>
    <property type="match status" value="1"/>
</dbReference>
<dbReference type="Proteomes" id="UP000266677">
    <property type="component" value="Unassembled WGS sequence"/>
</dbReference>
<dbReference type="GO" id="GO:0000976">
    <property type="term" value="F:transcription cis-regulatory region binding"/>
    <property type="evidence" value="ECO:0007669"/>
    <property type="project" value="TreeGrafter"/>
</dbReference>
<dbReference type="SUPFAM" id="SSF48498">
    <property type="entry name" value="Tetracyclin repressor-like, C-terminal domain"/>
    <property type="match status" value="1"/>
</dbReference>
<dbReference type="PROSITE" id="PS50977">
    <property type="entry name" value="HTH_TETR_2"/>
    <property type="match status" value="1"/>
</dbReference>
<organism evidence="5 6">
    <name type="scientific">Nocardia panacis</name>
    <dbReference type="NCBI Taxonomy" id="2340916"/>
    <lineage>
        <taxon>Bacteria</taxon>
        <taxon>Bacillati</taxon>
        <taxon>Actinomycetota</taxon>
        <taxon>Actinomycetes</taxon>
        <taxon>Mycobacteriales</taxon>
        <taxon>Nocardiaceae</taxon>
        <taxon>Nocardia</taxon>
    </lineage>
</organism>
<dbReference type="SUPFAM" id="SSF46689">
    <property type="entry name" value="Homeodomain-like"/>
    <property type="match status" value="1"/>
</dbReference>
<dbReference type="InterPro" id="IPR036271">
    <property type="entry name" value="Tet_transcr_reg_TetR-rel_C_sf"/>
</dbReference>
<evidence type="ECO:0000259" key="3">
    <source>
        <dbReference type="PROSITE" id="PS50943"/>
    </source>
</evidence>
<proteinExistence type="predicted"/>
<sequence length="280" mass="31110">MALPHEEAVGARIRAARQSRRISLRALAAMIEVSPATLSQIENGHTKLSVTRLHRIADRLGMSVTEILAADTFVAHQRDSPIQSDWRVYGRLEFDPVLRAALAEFLEVGYHGATVRGIATRADLSVSGIYHHYASKQQMLLNILEHTMSELLTRSKAARAAGRDPVERFCLLIENLALFHTHRRELGFVGAAEMRSLTPSNHRQIAARRNAQQRMVDHEVEQAVLAGHFRADLPHEAARSAVTLCTALPTWWRPGGPSGPEDIARQYVGFALDLLRASAR</sequence>
<dbReference type="AlphaFoldDB" id="A0A3A4K5A2"/>
<reference evidence="5 6" key="1">
    <citation type="submission" date="2018-09" db="EMBL/GenBank/DDBJ databases">
        <title>YIM PH21274 draft genome.</title>
        <authorList>
            <person name="Miao C."/>
        </authorList>
    </citation>
    <scope>NUCLEOTIDE SEQUENCE [LARGE SCALE GENOMIC DNA]</scope>
    <source>
        <strain evidence="5 6">YIM PH 21724</strain>
    </source>
</reference>
<dbReference type="CDD" id="cd00093">
    <property type="entry name" value="HTH_XRE"/>
    <property type="match status" value="1"/>
</dbReference>
<comment type="caution">
    <text evidence="5">The sequence shown here is derived from an EMBL/GenBank/DDBJ whole genome shotgun (WGS) entry which is preliminary data.</text>
</comment>
<dbReference type="InterPro" id="IPR050109">
    <property type="entry name" value="HTH-type_TetR-like_transc_reg"/>
</dbReference>
<evidence type="ECO:0000256" key="1">
    <source>
        <dbReference type="ARBA" id="ARBA00023125"/>
    </source>
</evidence>
<gene>
    <name evidence="5" type="ORF">D5S18_21080</name>
</gene>
<protein>
    <submittedName>
        <fullName evidence="5">TetR family transcriptional regulator</fullName>
    </submittedName>
</protein>
<dbReference type="PRINTS" id="PR00455">
    <property type="entry name" value="HTHTETR"/>
</dbReference>
<dbReference type="InterPro" id="IPR010982">
    <property type="entry name" value="Lambda_DNA-bd_dom_sf"/>
</dbReference>
<dbReference type="Gene3D" id="1.10.357.10">
    <property type="entry name" value="Tetracycline Repressor, domain 2"/>
    <property type="match status" value="1"/>
</dbReference>
<dbReference type="SMART" id="SM00530">
    <property type="entry name" value="HTH_XRE"/>
    <property type="match status" value="1"/>
</dbReference>
<dbReference type="InterPro" id="IPR009057">
    <property type="entry name" value="Homeodomain-like_sf"/>
</dbReference>
<dbReference type="PANTHER" id="PTHR30055">
    <property type="entry name" value="HTH-TYPE TRANSCRIPTIONAL REGULATOR RUTR"/>
    <property type="match status" value="1"/>
</dbReference>
<feature type="domain" description="HTH cro/C1-type" evidence="3">
    <location>
        <begin position="13"/>
        <end position="67"/>
    </location>
</feature>
<evidence type="ECO:0000259" key="4">
    <source>
        <dbReference type="PROSITE" id="PS50977"/>
    </source>
</evidence>
<dbReference type="PROSITE" id="PS50943">
    <property type="entry name" value="HTH_CROC1"/>
    <property type="match status" value="1"/>
</dbReference>
<accession>A0A3A4K5A2</accession>
<dbReference type="InterPro" id="IPR001647">
    <property type="entry name" value="HTH_TetR"/>
</dbReference>
<dbReference type="Pfam" id="PF01381">
    <property type="entry name" value="HTH_3"/>
    <property type="match status" value="1"/>
</dbReference>
<dbReference type="Gene3D" id="1.10.260.40">
    <property type="entry name" value="lambda repressor-like DNA-binding domains"/>
    <property type="match status" value="1"/>
</dbReference>
<dbReference type="EMBL" id="QZFU01000023">
    <property type="protein sequence ID" value="RJO73671.1"/>
    <property type="molecule type" value="Genomic_DNA"/>
</dbReference>
<dbReference type="GO" id="GO:0003700">
    <property type="term" value="F:DNA-binding transcription factor activity"/>
    <property type="evidence" value="ECO:0007669"/>
    <property type="project" value="TreeGrafter"/>
</dbReference>
<dbReference type="InterPro" id="IPR001387">
    <property type="entry name" value="Cro/C1-type_HTH"/>
</dbReference>
<feature type="domain" description="HTH tetR-type" evidence="4">
    <location>
        <begin position="91"/>
        <end position="151"/>
    </location>
</feature>
<evidence type="ECO:0000313" key="5">
    <source>
        <dbReference type="EMBL" id="RJO73671.1"/>
    </source>
</evidence>
<keyword evidence="6" id="KW-1185">Reference proteome</keyword>
<evidence type="ECO:0000256" key="2">
    <source>
        <dbReference type="PROSITE-ProRule" id="PRU00335"/>
    </source>
</evidence>
<dbReference type="PANTHER" id="PTHR30055:SF237">
    <property type="entry name" value="TRANSCRIPTIONAL REPRESSOR MCE3R"/>
    <property type="match status" value="1"/>
</dbReference>
<evidence type="ECO:0000313" key="6">
    <source>
        <dbReference type="Proteomes" id="UP000266677"/>
    </source>
</evidence>
<name>A0A3A4K5A2_9NOCA</name>
<dbReference type="InterPro" id="IPR041490">
    <property type="entry name" value="KstR2_TetR_C"/>
</dbReference>
<keyword evidence="1 2" id="KW-0238">DNA-binding</keyword>
<dbReference type="OrthoDB" id="1669699at2"/>
<dbReference type="Pfam" id="PF17932">
    <property type="entry name" value="TetR_C_24"/>
    <property type="match status" value="1"/>
</dbReference>